<dbReference type="Pfam" id="PF01381">
    <property type="entry name" value="HTH_3"/>
    <property type="match status" value="1"/>
</dbReference>
<feature type="domain" description="HTH cro/C1-type" evidence="2">
    <location>
        <begin position="14"/>
        <end position="68"/>
    </location>
</feature>
<dbReference type="PANTHER" id="PTHR46797">
    <property type="entry name" value="HTH-TYPE TRANSCRIPTIONAL REGULATOR"/>
    <property type="match status" value="1"/>
</dbReference>
<dbReference type="Gene3D" id="1.10.260.40">
    <property type="entry name" value="lambda repressor-like DNA-binding domains"/>
    <property type="match status" value="1"/>
</dbReference>
<dbReference type="SUPFAM" id="SSF47413">
    <property type="entry name" value="lambda repressor-like DNA-binding domains"/>
    <property type="match status" value="1"/>
</dbReference>
<reference evidence="3" key="1">
    <citation type="submission" date="2022-07" db="EMBL/GenBank/DDBJ databases">
        <authorList>
            <person name="Peng Z."/>
        </authorList>
    </citation>
    <scope>NUCLEOTIDE SEQUENCE</scope>
    <source>
        <strain evidence="3">2022WUSS069</strain>
    </source>
</reference>
<dbReference type="AlphaFoldDB" id="A0AAW5LVU8"/>
<dbReference type="SMART" id="SM00530">
    <property type="entry name" value="HTH_XRE"/>
    <property type="match status" value="1"/>
</dbReference>
<dbReference type="GO" id="GO:0003677">
    <property type="term" value="F:DNA binding"/>
    <property type="evidence" value="ECO:0007669"/>
    <property type="project" value="UniProtKB-KW"/>
</dbReference>
<sequence length="110" mass="12800">MKMTTLQEYISKRIRLLRLKQGLTQEQLEEKAELGTNYVYKLENLEPNIKVKTLEKIMEALEVDIATFFDVTLKEEKSELAQLIDNLKALPDYKQTKLIAAINTIIQETK</sequence>
<organism evidence="3 4">
    <name type="scientific">Streptococcus suis</name>
    <dbReference type="NCBI Taxonomy" id="1307"/>
    <lineage>
        <taxon>Bacteria</taxon>
        <taxon>Bacillati</taxon>
        <taxon>Bacillota</taxon>
        <taxon>Bacilli</taxon>
        <taxon>Lactobacillales</taxon>
        <taxon>Streptococcaceae</taxon>
        <taxon>Streptococcus</taxon>
    </lineage>
</organism>
<dbReference type="GO" id="GO:0003700">
    <property type="term" value="F:DNA-binding transcription factor activity"/>
    <property type="evidence" value="ECO:0007669"/>
    <property type="project" value="TreeGrafter"/>
</dbReference>
<dbReference type="PROSITE" id="PS50943">
    <property type="entry name" value="HTH_CROC1"/>
    <property type="match status" value="1"/>
</dbReference>
<evidence type="ECO:0000313" key="4">
    <source>
        <dbReference type="Proteomes" id="UP001206089"/>
    </source>
</evidence>
<accession>A0AAW5LVU8</accession>
<name>A0AAW5LVU8_STRSU</name>
<dbReference type="CDD" id="cd00093">
    <property type="entry name" value="HTH_XRE"/>
    <property type="match status" value="1"/>
</dbReference>
<evidence type="ECO:0000256" key="1">
    <source>
        <dbReference type="ARBA" id="ARBA00023125"/>
    </source>
</evidence>
<gene>
    <name evidence="3" type="ORF">NQD44_07425</name>
</gene>
<evidence type="ECO:0000259" key="2">
    <source>
        <dbReference type="PROSITE" id="PS50943"/>
    </source>
</evidence>
<dbReference type="EMBL" id="JANJPK010000019">
    <property type="protein sequence ID" value="MCR1232934.1"/>
    <property type="molecule type" value="Genomic_DNA"/>
</dbReference>
<dbReference type="PANTHER" id="PTHR46797:SF1">
    <property type="entry name" value="METHYLPHOSPHONATE SYNTHASE"/>
    <property type="match status" value="1"/>
</dbReference>
<dbReference type="Proteomes" id="UP001206089">
    <property type="component" value="Unassembled WGS sequence"/>
</dbReference>
<evidence type="ECO:0000313" key="3">
    <source>
        <dbReference type="EMBL" id="MCR1232934.1"/>
    </source>
</evidence>
<protein>
    <submittedName>
        <fullName evidence="3">Helix-turn-helix domain-containing protein</fullName>
    </submittedName>
</protein>
<dbReference type="InterPro" id="IPR050807">
    <property type="entry name" value="TransReg_Diox_bact_type"/>
</dbReference>
<comment type="caution">
    <text evidence="3">The sequence shown here is derived from an EMBL/GenBank/DDBJ whole genome shotgun (WGS) entry which is preliminary data.</text>
</comment>
<keyword evidence="1" id="KW-0238">DNA-binding</keyword>
<proteinExistence type="predicted"/>
<dbReference type="GO" id="GO:0005829">
    <property type="term" value="C:cytosol"/>
    <property type="evidence" value="ECO:0007669"/>
    <property type="project" value="TreeGrafter"/>
</dbReference>
<dbReference type="InterPro" id="IPR010982">
    <property type="entry name" value="Lambda_DNA-bd_dom_sf"/>
</dbReference>
<dbReference type="InterPro" id="IPR001387">
    <property type="entry name" value="Cro/C1-type_HTH"/>
</dbReference>